<dbReference type="PANTHER" id="PTHR44675:SF1">
    <property type="entry name" value="P21-ACTIVATED PROTEIN KINASE-INTERACTING PROTEIN 1"/>
    <property type="match status" value="1"/>
</dbReference>
<sequence length="531" mass="56504">MATLSGKRKRVDGALEVQPAKKQATTVAASQQKPSTTKERSSSKAPSKADVSARTNGSHGQDHYHVQIVTGSYERVLHGISASIPREKLLRHTETSNGTDIEAPAKASNTENITFSDTFLFAAHESAIRCLAISPPTDESEKRYLATGDSGQRINVYSLSTALPAPSQGPKLASLSGASITVNRRNQNLGSLNIHERAITRLQYPTKTKLFSAAEDATIQITRTKDWTTLDSIKAPIPKPQGRPSGDTAAPGEVPAGVNDFAIHPSQKLMLSVGRGEKCLRLWNLMTGKKAGVLNFDRDLLAQVGEGRFASGEGRKVLWEEPADLETVGELCFVVGFERAAALYGVDTRPKAVIKPTPSTKFHEMRFMTLPSSAKSVLAVSTEDGRILFFDVGAIGSVQDGKLPLVPCVAQLGGAAAGIVGRIKDFDIVPLPEMEAGEHSWLFIAGSSDGSLRLWTVFEDEISSANGGAESLPRQAGNAIAAQKTDARITCLGAFVLDGKVSDPANDATEALAGAGLEDAEEDESNESDSE</sequence>
<dbReference type="OrthoDB" id="308449at2759"/>
<proteinExistence type="predicted"/>
<dbReference type="Gene3D" id="2.130.10.10">
    <property type="entry name" value="YVTN repeat-like/Quinoprotein amine dehydrogenase"/>
    <property type="match status" value="1"/>
</dbReference>
<protein>
    <submittedName>
        <fullName evidence="2">Uncharacterized protein</fullName>
    </submittedName>
</protein>
<gene>
    <name evidence="2" type="ORF">DOTSEDRAFT_139296</name>
</gene>
<evidence type="ECO:0000313" key="2">
    <source>
        <dbReference type="EMBL" id="EME39388.1"/>
    </source>
</evidence>
<dbReference type="HOGENOM" id="CLU_030368_0_0_1"/>
<dbReference type="STRING" id="675120.M2WKA3"/>
<dbReference type="InterPro" id="IPR015943">
    <property type="entry name" value="WD40/YVTN_repeat-like_dom_sf"/>
</dbReference>
<feature type="compositionally biased region" description="Basic residues" evidence="1">
    <location>
        <begin position="1"/>
        <end position="10"/>
    </location>
</feature>
<dbReference type="EMBL" id="KB446545">
    <property type="protein sequence ID" value="EME39388.1"/>
    <property type="molecule type" value="Genomic_DNA"/>
</dbReference>
<dbReference type="InterPro" id="IPR001680">
    <property type="entry name" value="WD40_rpt"/>
</dbReference>
<dbReference type="AlphaFoldDB" id="M2WKA3"/>
<feature type="region of interest" description="Disordered" evidence="1">
    <location>
        <begin position="233"/>
        <end position="254"/>
    </location>
</feature>
<dbReference type="InterPro" id="IPR051959">
    <property type="entry name" value="PAK1-Kinase_Regulator"/>
</dbReference>
<dbReference type="SMART" id="SM00320">
    <property type="entry name" value="WD40"/>
    <property type="match status" value="5"/>
</dbReference>
<reference evidence="2 3" key="2">
    <citation type="journal article" date="2012" name="PLoS Pathog.">
        <title>Diverse lifestyles and strategies of plant pathogenesis encoded in the genomes of eighteen Dothideomycetes fungi.</title>
        <authorList>
            <person name="Ohm R.A."/>
            <person name="Feau N."/>
            <person name="Henrissat B."/>
            <person name="Schoch C.L."/>
            <person name="Horwitz B.A."/>
            <person name="Barry K.W."/>
            <person name="Condon B.J."/>
            <person name="Copeland A.C."/>
            <person name="Dhillon B."/>
            <person name="Glaser F."/>
            <person name="Hesse C.N."/>
            <person name="Kosti I."/>
            <person name="LaButti K."/>
            <person name="Lindquist E.A."/>
            <person name="Lucas S."/>
            <person name="Salamov A.A."/>
            <person name="Bradshaw R.E."/>
            <person name="Ciuffetti L."/>
            <person name="Hamelin R.C."/>
            <person name="Kema G.H.J."/>
            <person name="Lawrence C."/>
            <person name="Scott J.A."/>
            <person name="Spatafora J.W."/>
            <person name="Turgeon B.G."/>
            <person name="de Wit P.J.G.M."/>
            <person name="Zhong S."/>
            <person name="Goodwin S.B."/>
            <person name="Grigoriev I.V."/>
        </authorList>
    </citation>
    <scope>NUCLEOTIDE SEQUENCE [LARGE SCALE GENOMIC DNA]</scope>
    <source>
        <strain evidence="3">NZE10 / CBS 128990</strain>
    </source>
</reference>
<reference evidence="3" key="1">
    <citation type="journal article" date="2012" name="PLoS Genet.">
        <title>The genomes of the fungal plant pathogens Cladosporium fulvum and Dothistroma septosporum reveal adaptation to different hosts and lifestyles but also signatures of common ancestry.</title>
        <authorList>
            <person name="de Wit P.J.G.M."/>
            <person name="van der Burgt A."/>
            <person name="Oekmen B."/>
            <person name="Stergiopoulos I."/>
            <person name="Abd-Elsalam K.A."/>
            <person name="Aerts A.L."/>
            <person name="Bahkali A.H."/>
            <person name="Beenen H.G."/>
            <person name="Chettri P."/>
            <person name="Cox M.P."/>
            <person name="Datema E."/>
            <person name="de Vries R.P."/>
            <person name="Dhillon B."/>
            <person name="Ganley A.R."/>
            <person name="Griffiths S.A."/>
            <person name="Guo Y."/>
            <person name="Hamelin R.C."/>
            <person name="Henrissat B."/>
            <person name="Kabir M.S."/>
            <person name="Jashni M.K."/>
            <person name="Kema G."/>
            <person name="Klaubauf S."/>
            <person name="Lapidus A."/>
            <person name="Levasseur A."/>
            <person name="Lindquist E."/>
            <person name="Mehrabi R."/>
            <person name="Ohm R.A."/>
            <person name="Owen T.J."/>
            <person name="Salamov A."/>
            <person name="Schwelm A."/>
            <person name="Schijlen E."/>
            <person name="Sun H."/>
            <person name="van den Burg H.A."/>
            <person name="van Ham R.C.H.J."/>
            <person name="Zhang S."/>
            <person name="Goodwin S.B."/>
            <person name="Grigoriev I.V."/>
            <person name="Collemare J."/>
            <person name="Bradshaw R.E."/>
        </authorList>
    </citation>
    <scope>NUCLEOTIDE SEQUENCE [LARGE SCALE GENOMIC DNA]</scope>
    <source>
        <strain evidence="3">NZE10 / CBS 128990</strain>
    </source>
</reference>
<dbReference type="Proteomes" id="UP000016933">
    <property type="component" value="Unassembled WGS sequence"/>
</dbReference>
<dbReference type="PANTHER" id="PTHR44675">
    <property type="entry name" value="PAK1 INTERACTING PROTEIN 1"/>
    <property type="match status" value="1"/>
</dbReference>
<evidence type="ECO:0000313" key="3">
    <source>
        <dbReference type="Proteomes" id="UP000016933"/>
    </source>
</evidence>
<feature type="compositionally biased region" description="Acidic residues" evidence="1">
    <location>
        <begin position="518"/>
        <end position="531"/>
    </location>
</feature>
<feature type="compositionally biased region" description="Low complexity" evidence="1">
    <location>
        <begin position="507"/>
        <end position="517"/>
    </location>
</feature>
<dbReference type="OMA" id="KLHQMKY"/>
<dbReference type="eggNOG" id="KOG0294">
    <property type="taxonomic scope" value="Eukaryota"/>
</dbReference>
<name>M2WKA3_DOTSN</name>
<evidence type="ECO:0000256" key="1">
    <source>
        <dbReference type="SAM" id="MobiDB-lite"/>
    </source>
</evidence>
<dbReference type="SUPFAM" id="SSF50978">
    <property type="entry name" value="WD40 repeat-like"/>
    <property type="match status" value="1"/>
</dbReference>
<accession>M2WKA3</accession>
<dbReference type="InterPro" id="IPR036322">
    <property type="entry name" value="WD40_repeat_dom_sf"/>
</dbReference>
<keyword evidence="3" id="KW-1185">Reference proteome</keyword>
<feature type="region of interest" description="Disordered" evidence="1">
    <location>
        <begin position="507"/>
        <end position="531"/>
    </location>
</feature>
<organism evidence="2 3">
    <name type="scientific">Dothistroma septosporum (strain NZE10 / CBS 128990)</name>
    <name type="common">Red band needle blight fungus</name>
    <name type="synonym">Mycosphaerella pini</name>
    <dbReference type="NCBI Taxonomy" id="675120"/>
    <lineage>
        <taxon>Eukaryota</taxon>
        <taxon>Fungi</taxon>
        <taxon>Dikarya</taxon>
        <taxon>Ascomycota</taxon>
        <taxon>Pezizomycotina</taxon>
        <taxon>Dothideomycetes</taxon>
        <taxon>Dothideomycetidae</taxon>
        <taxon>Mycosphaerellales</taxon>
        <taxon>Mycosphaerellaceae</taxon>
        <taxon>Dothistroma</taxon>
    </lineage>
</organism>
<feature type="region of interest" description="Disordered" evidence="1">
    <location>
        <begin position="1"/>
        <end position="63"/>
    </location>
</feature>
<feature type="compositionally biased region" description="Polar residues" evidence="1">
    <location>
        <begin position="23"/>
        <end position="35"/>
    </location>
</feature>